<dbReference type="HOGENOM" id="CLU_051810_1_0_9"/>
<organism evidence="4 5">
    <name type="scientific">Peptoanaerobacter stomatis</name>
    <dbReference type="NCBI Taxonomy" id="796937"/>
    <lineage>
        <taxon>Bacteria</taxon>
        <taxon>Bacillati</taxon>
        <taxon>Bacillota</taxon>
        <taxon>Clostridia</taxon>
        <taxon>Peptostreptococcales</taxon>
        <taxon>Filifactoraceae</taxon>
        <taxon>Peptoanaerobacter</taxon>
    </lineage>
</organism>
<sequence length="329" mass="38554">MDIKFNYYYGKEAENFSFFRIPKLLFTDPIFTKLSSDAKVLYGILLDRMNLSMKNNWIDEENKVYIIFTIEEIAEIMCCATQKATKILQELDDKKGIGLIEKKRLGLGKPNILYVKNFIIQETNEQENSVQDKITNQELWKSQFKNDENHNSGNVNFTKQELLKSQCNKTNINKTEYSDTEYNNTSPISPSKENKKEDMEVEEITKILKQNINYTFLVEEQLKDKEKIDLIVNLMAEAIQSKTDIRINQKMTAYETVKEQFLSLQKEHISYVLLVLDENKRKITNLRAYLLSLLYNAPINILGMTAYQETDDADYSKDKEIWQELFNAT</sequence>
<evidence type="ECO:0000313" key="4">
    <source>
        <dbReference type="EMBL" id="EHL19295.1"/>
    </source>
</evidence>
<accession>G9XCK2</accession>
<dbReference type="Proteomes" id="UP000003379">
    <property type="component" value="Unassembled WGS sequence"/>
</dbReference>
<dbReference type="AlphaFoldDB" id="G9XCK2"/>
<feature type="region of interest" description="Disordered" evidence="1">
    <location>
        <begin position="177"/>
        <end position="197"/>
    </location>
</feature>
<dbReference type="PATRIC" id="fig|796940.3.peg.1004"/>
<evidence type="ECO:0000256" key="1">
    <source>
        <dbReference type="SAM" id="MobiDB-lite"/>
    </source>
</evidence>
<evidence type="ECO:0000259" key="3">
    <source>
        <dbReference type="Pfam" id="PF19481"/>
    </source>
</evidence>
<dbReference type="Pfam" id="PF19481">
    <property type="entry name" value="DUF6017"/>
    <property type="match status" value="1"/>
</dbReference>
<dbReference type="RefSeq" id="WP_009529520.1">
    <property type="nucleotide sequence ID" value="NZ_JH414610.1"/>
</dbReference>
<proteinExistence type="predicted"/>
<feature type="compositionally biased region" description="Polar residues" evidence="1">
    <location>
        <begin position="177"/>
        <end position="191"/>
    </location>
</feature>
<comment type="caution">
    <text evidence="4">The sequence shown here is derived from an EMBL/GenBank/DDBJ whole genome shotgun (WGS) entry which is preliminary data.</text>
</comment>
<dbReference type="Pfam" id="PF06970">
    <property type="entry name" value="RepA_N"/>
    <property type="match status" value="1"/>
</dbReference>
<protein>
    <submittedName>
        <fullName evidence="4">Uncharacterized protein</fullName>
    </submittedName>
</protein>
<evidence type="ECO:0000259" key="2">
    <source>
        <dbReference type="Pfam" id="PF06970"/>
    </source>
</evidence>
<dbReference type="EMBL" id="AFZG01000023">
    <property type="protein sequence ID" value="EHL19295.1"/>
    <property type="molecule type" value="Genomic_DNA"/>
</dbReference>
<reference evidence="4 5" key="1">
    <citation type="submission" date="2011-08" db="EMBL/GenBank/DDBJ databases">
        <title>The Genome Sequence of Eubacteriaceae bacterium CM5.</title>
        <authorList>
            <consortium name="The Broad Institute Genome Sequencing Platform"/>
            <person name="Earl A."/>
            <person name="Ward D."/>
            <person name="Feldgarden M."/>
            <person name="Gevers D."/>
            <person name="Sizova M."/>
            <person name="Hazen A."/>
            <person name="Epstein S."/>
            <person name="Young S.K."/>
            <person name="Zeng Q."/>
            <person name="Gargeya S."/>
            <person name="Fitzgerald M."/>
            <person name="Haas B."/>
            <person name="Abouelleil A."/>
            <person name="Alvarado L."/>
            <person name="Arachchi H.M."/>
            <person name="Berlin A."/>
            <person name="Brown A."/>
            <person name="Chapman S.B."/>
            <person name="Chen Z."/>
            <person name="Dunbar C."/>
            <person name="Freedman E."/>
            <person name="Gearin G."/>
            <person name="Gellesch M."/>
            <person name="Goldberg J."/>
            <person name="Griggs A."/>
            <person name="Gujja S."/>
            <person name="Heiman D."/>
            <person name="Howarth C."/>
            <person name="Larson L."/>
            <person name="Lui A."/>
            <person name="MacDonald P.J.P."/>
            <person name="Montmayeur A."/>
            <person name="Murphy C."/>
            <person name="Neiman D."/>
            <person name="Pearson M."/>
            <person name="Priest M."/>
            <person name="Roberts A."/>
            <person name="Saif S."/>
            <person name="Shea T."/>
            <person name="Shenoy N."/>
            <person name="Sisk P."/>
            <person name="Stolte C."/>
            <person name="Sykes S."/>
            <person name="Wortman J."/>
            <person name="Nusbaum C."/>
            <person name="Birren B."/>
        </authorList>
    </citation>
    <scope>NUCLEOTIDE SEQUENCE [LARGE SCALE GENOMIC DNA]</scope>
    <source>
        <strain evidence="4 5">CM5</strain>
    </source>
</reference>
<dbReference type="InterPro" id="IPR046059">
    <property type="entry name" value="DUF6017"/>
</dbReference>
<feature type="domain" description="DUF6017" evidence="3">
    <location>
        <begin position="197"/>
        <end position="301"/>
    </location>
</feature>
<gene>
    <name evidence="4" type="ORF">HMPREF9628_01576</name>
</gene>
<name>G9XCK2_9FIRM</name>
<evidence type="ECO:0000313" key="5">
    <source>
        <dbReference type="Proteomes" id="UP000003379"/>
    </source>
</evidence>
<dbReference type="InterPro" id="IPR010724">
    <property type="entry name" value="RepA_N"/>
</dbReference>
<feature type="domain" description="Replication initiator A N-terminal" evidence="2">
    <location>
        <begin position="17"/>
        <end position="91"/>
    </location>
</feature>